<dbReference type="SUPFAM" id="SSF52833">
    <property type="entry name" value="Thioredoxin-like"/>
    <property type="match status" value="1"/>
</dbReference>
<gene>
    <name evidence="2" type="ORF">SAMN05661096_00504</name>
</gene>
<dbReference type="EMBL" id="FXAW01000001">
    <property type="protein sequence ID" value="SMG12418.1"/>
    <property type="molecule type" value="Genomic_DNA"/>
</dbReference>
<keyword evidence="3" id="KW-1185">Reference proteome</keyword>
<dbReference type="PANTHER" id="PTHR45663:SF11">
    <property type="entry name" value="GEO12009P1"/>
    <property type="match status" value="1"/>
</dbReference>
<accession>A0A1X7ICP6</accession>
<dbReference type="GO" id="GO:0015035">
    <property type="term" value="F:protein-disulfide reductase activity"/>
    <property type="evidence" value="ECO:0007669"/>
    <property type="project" value="TreeGrafter"/>
</dbReference>
<dbReference type="CDD" id="cd02947">
    <property type="entry name" value="TRX_family"/>
    <property type="match status" value="1"/>
</dbReference>
<evidence type="ECO:0000259" key="1">
    <source>
        <dbReference type="PROSITE" id="PS51352"/>
    </source>
</evidence>
<dbReference type="InterPro" id="IPR036249">
    <property type="entry name" value="Thioredoxin-like_sf"/>
</dbReference>
<sequence>MIEKVTDINLDEYLKGNEKVIVKFYADWCGVCKAFEPQFKKMAEGADETVKFLEINAPDNPKARLSAGVYSLPFFASYEKGELKEKISSADRNAVQALIDNIQESHELQ</sequence>
<evidence type="ECO:0000313" key="3">
    <source>
        <dbReference type="Proteomes" id="UP000193804"/>
    </source>
</evidence>
<dbReference type="Pfam" id="PF00085">
    <property type="entry name" value="Thioredoxin"/>
    <property type="match status" value="1"/>
</dbReference>
<feature type="domain" description="Thioredoxin" evidence="1">
    <location>
        <begin position="1"/>
        <end position="104"/>
    </location>
</feature>
<keyword evidence="2" id="KW-0413">Isomerase</keyword>
<dbReference type="AlphaFoldDB" id="A0A1X7ICP6"/>
<dbReference type="RefSeq" id="WP_085515507.1">
    <property type="nucleotide sequence ID" value="NZ_FXAW01000001.1"/>
</dbReference>
<dbReference type="GO" id="GO:0005737">
    <property type="term" value="C:cytoplasm"/>
    <property type="evidence" value="ECO:0007669"/>
    <property type="project" value="TreeGrafter"/>
</dbReference>
<dbReference type="Gene3D" id="3.40.30.10">
    <property type="entry name" value="Glutaredoxin"/>
    <property type="match status" value="1"/>
</dbReference>
<dbReference type="PROSITE" id="PS51352">
    <property type="entry name" value="THIOREDOXIN_2"/>
    <property type="match status" value="1"/>
</dbReference>
<protein>
    <submittedName>
        <fullName evidence="2">Thiol-disulfide isomerase or thioredoxin</fullName>
    </submittedName>
</protein>
<name>A0A1X7ICP6_9BACT</name>
<reference evidence="3" key="1">
    <citation type="submission" date="2017-04" db="EMBL/GenBank/DDBJ databases">
        <authorList>
            <person name="Varghese N."/>
            <person name="Submissions S."/>
        </authorList>
    </citation>
    <scope>NUCLEOTIDE SEQUENCE [LARGE SCALE GENOMIC DNA]</scope>
    <source>
        <strain evidence="3">DSM 4125</strain>
    </source>
</reference>
<evidence type="ECO:0000313" key="2">
    <source>
        <dbReference type="EMBL" id="SMG12418.1"/>
    </source>
</evidence>
<dbReference type="Proteomes" id="UP000193804">
    <property type="component" value="Unassembled WGS sequence"/>
</dbReference>
<dbReference type="OrthoDB" id="7629852at2"/>
<organism evidence="2 3">
    <name type="scientific">Marivirga sericea</name>
    <dbReference type="NCBI Taxonomy" id="1028"/>
    <lineage>
        <taxon>Bacteria</taxon>
        <taxon>Pseudomonadati</taxon>
        <taxon>Bacteroidota</taxon>
        <taxon>Cytophagia</taxon>
        <taxon>Cytophagales</taxon>
        <taxon>Marivirgaceae</taxon>
        <taxon>Marivirga</taxon>
    </lineage>
</organism>
<dbReference type="InterPro" id="IPR013766">
    <property type="entry name" value="Thioredoxin_domain"/>
</dbReference>
<dbReference type="STRING" id="1028.SAMN05661096_00504"/>
<dbReference type="PANTHER" id="PTHR45663">
    <property type="entry name" value="GEO12009P1"/>
    <property type="match status" value="1"/>
</dbReference>
<proteinExistence type="predicted"/>
<dbReference type="GO" id="GO:0016853">
    <property type="term" value="F:isomerase activity"/>
    <property type="evidence" value="ECO:0007669"/>
    <property type="project" value="UniProtKB-KW"/>
</dbReference>